<evidence type="ECO:0000256" key="1">
    <source>
        <dbReference type="ARBA" id="ARBA00006153"/>
    </source>
</evidence>
<dbReference type="Proteomes" id="UP000077856">
    <property type="component" value="Chromosome"/>
</dbReference>
<dbReference type="RefSeq" id="WP_019383365.1">
    <property type="nucleotide sequence ID" value="NZ_CP015506.1"/>
</dbReference>
<dbReference type="SUPFAM" id="SSF55031">
    <property type="entry name" value="Bacterial exopeptidase dimerisation domain"/>
    <property type="match status" value="1"/>
</dbReference>
<dbReference type="InterPro" id="IPR011650">
    <property type="entry name" value="Peptidase_M20_dimer"/>
</dbReference>
<dbReference type="InterPro" id="IPR036264">
    <property type="entry name" value="Bact_exopeptidase_dim_dom"/>
</dbReference>
<comment type="similarity">
    <text evidence="1">Belongs to the peptidase M20 family.</text>
</comment>
<feature type="binding site" evidence="3">
    <location>
        <position position="96"/>
    </location>
    <ligand>
        <name>Zn(2+)</name>
        <dbReference type="ChEBI" id="CHEBI:29105"/>
        <label>2</label>
    </ligand>
</feature>
<proteinExistence type="inferred from homology"/>
<dbReference type="NCBIfam" id="NF006769">
    <property type="entry name" value="PRK09290.1-3"/>
    <property type="match status" value="1"/>
</dbReference>
<dbReference type="Pfam" id="PF07687">
    <property type="entry name" value="M20_dimer"/>
    <property type="match status" value="1"/>
</dbReference>
<dbReference type="NCBIfam" id="TIGR01879">
    <property type="entry name" value="hydantase"/>
    <property type="match status" value="1"/>
</dbReference>
<dbReference type="PANTHER" id="PTHR32494">
    <property type="entry name" value="ALLANTOATE DEIMINASE-RELATED"/>
    <property type="match status" value="1"/>
</dbReference>
<organism evidence="5 6">
    <name type="scientific">Cytobacillus oceanisediminis 2691</name>
    <dbReference type="NCBI Taxonomy" id="1196031"/>
    <lineage>
        <taxon>Bacteria</taxon>
        <taxon>Bacillati</taxon>
        <taxon>Bacillota</taxon>
        <taxon>Bacilli</taxon>
        <taxon>Bacillales</taxon>
        <taxon>Bacillaceae</taxon>
        <taxon>Cytobacillus</taxon>
    </lineage>
</organism>
<dbReference type="Pfam" id="PF01546">
    <property type="entry name" value="Peptidase_M20"/>
    <property type="match status" value="1"/>
</dbReference>
<dbReference type="Gene3D" id="3.40.630.10">
    <property type="entry name" value="Zn peptidases"/>
    <property type="match status" value="1"/>
</dbReference>
<reference evidence="5 6" key="1">
    <citation type="submission" date="2016-04" db="EMBL/GenBank/DDBJ databases">
        <title>Complete genome sequence of Bacillus oceanisediminis strain 2691.</title>
        <authorList>
            <person name="Jeong H."/>
            <person name="Kim H.J."/>
            <person name="Lee D.-W."/>
        </authorList>
    </citation>
    <scope>NUCLEOTIDE SEQUENCE [LARGE SCALE GENOMIC DNA]</scope>
    <source>
        <strain evidence="5 6">2691</strain>
    </source>
</reference>
<evidence type="ECO:0000313" key="5">
    <source>
        <dbReference type="EMBL" id="AND40444.1"/>
    </source>
</evidence>
<keyword evidence="2 5" id="KW-0378">Hydrolase</keyword>
<name>A0A160MCK4_9BACI</name>
<feature type="binding site" evidence="3">
    <location>
        <position position="192"/>
    </location>
    <ligand>
        <name>Zn(2+)</name>
        <dbReference type="ChEBI" id="CHEBI:29105"/>
        <label>1</label>
    </ligand>
</feature>
<dbReference type="InterPro" id="IPR010158">
    <property type="entry name" value="Amidase_Cbmase"/>
</dbReference>
<dbReference type="EMBL" id="CP015506">
    <property type="protein sequence ID" value="AND40444.1"/>
    <property type="molecule type" value="Genomic_DNA"/>
</dbReference>
<gene>
    <name evidence="5" type="ORF">A361_15220</name>
</gene>
<evidence type="ECO:0000259" key="4">
    <source>
        <dbReference type="Pfam" id="PF07687"/>
    </source>
</evidence>
<dbReference type="AlphaFoldDB" id="A0A160MCK4"/>
<feature type="binding site" evidence="3">
    <location>
        <position position="85"/>
    </location>
    <ligand>
        <name>Zn(2+)</name>
        <dbReference type="ChEBI" id="CHEBI:29105"/>
        <label>1</label>
    </ligand>
</feature>
<dbReference type="eggNOG" id="COG0624">
    <property type="taxonomic scope" value="Bacteria"/>
</dbReference>
<keyword evidence="3" id="KW-0479">Metal-binding</keyword>
<dbReference type="PIRSF" id="PIRSF001235">
    <property type="entry name" value="Amidase_carbamoylase"/>
    <property type="match status" value="1"/>
</dbReference>
<evidence type="ECO:0000256" key="3">
    <source>
        <dbReference type="PIRSR" id="PIRSR001235-1"/>
    </source>
</evidence>
<feature type="domain" description="Peptidase M20 dimerisation" evidence="4">
    <location>
        <begin position="212"/>
        <end position="310"/>
    </location>
</feature>
<protein>
    <submittedName>
        <fullName evidence="5">Zn-dependent hydrolase</fullName>
    </submittedName>
</protein>
<feature type="binding site" evidence="3">
    <location>
        <position position="383"/>
    </location>
    <ligand>
        <name>Zn(2+)</name>
        <dbReference type="ChEBI" id="CHEBI:29105"/>
        <label>2</label>
    </ligand>
</feature>
<dbReference type="CDD" id="cd03884">
    <property type="entry name" value="M20_bAS"/>
    <property type="match status" value="1"/>
</dbReference>
<comment type="cofactor">
    <cofactor evidence="3">
        <name>Zn(2+)</name>
        <dbReference type="ChEBI" id="CHEBI:29105"/>
    </cofactor>
    <text evidence="3">Binds 2 Zn(2+) ions per subunit.</text>
</comment>
<evidence type="ECO:0000256" key="2">
    <source>
        <dbReference type="ARBA" id="ARBA00022801"/>
    </source>
</evidence>
<evidence type="ECO:0000313" key="6">
    <source>
        <dbReference type="Proteomes" id="UP000077856"/>
    </source>
</evidence>
<dbReference type="PANTHER" id="PTHR32494:SF5">
    <property type="entry name" value="ALLANTOATE AMIDOHYDROLASE"/>
    <property type="match status" value="1"/>
</dbReference>
<feature type="binding site" evidence="3">
    <location>
        <position position="131"/>
    </location>
    <ligand>
        <name>Zn(2+)</name>
        <dbReference type="ChEBI" id="CHEBI:29105"/>
        <label>2</label>
    </ligand>
</feature>
<dbReference type="STRING" id="1196031.A361_15220"/>
<dbReference type="GO" id="GO:0046872">
    <property type="term" value="F:metal ion binding"/>
    <property type="evidence" value="ECO:0007669"/>
    <property type="project" value="UniProtKB-KW"/>
</dbReference>
<dbReference type="InterPro" id="IPR002933">
    <property type="entry name" value="Peptidase_M20"/>
</dbReference>
<dbReference type="KEGG" id="bon:A361_15220"/>
<sequence>METTKLMVNRKRLLDTINVSSSIGALENGGLNRLALTEEDKKMRNIFVKWLQEEKLDVRVDDLGNIYGRRKGKLNNSPAVAIGSHLDTQPCGGRFDGILGVLTALEVVRTLNENNIETDYPIEIVNFTNEEGARFEPPMLGSGGVAGEFTTDFIYNTKDNENISFQEALKKIQYMGDEKHRLRDIKYFIELHVEQGPILEKNNKLIGIVEGIQGISWLNVKVVGETNHAGPTPMEDRKDALAPSAKMVTKVYEITNEIEGLKTTVGKLNVKPNITNVIPGEVEFMIDVRHKDDEIRAGTIDRLREQLGTIAVMNNVEVTISTDWNSDAVLFSSEVMDAISEAAGVLGYSTLRLFSGPGHDAKYISKMADTGMIFLPSINGISHNEKELTLEDDIEKGANVLLNTILKLARAH</sequence>
<dbReference type="NCBIfam" id="NF006771">
    <property type="entry name" value="PRK09290.1-5"/>
    <property type="match status" value="1"/>
</dbReference>
<accession>A0A160MCK4</accession>
<dbReference type="Gene3D" id="3.30.70.360">
    <property type="match status" value="1"/>
</dbReference>
<keyword evidence="3" id="KW-0862">Zinc</keyword>
<feature type="binding site" evidence="3">
    <location>
        <position position="96"/>
    </location>
    <ligand>
        <name>Zn(2+)</name>
        <dbReference type="ChEBI" id="CHEBI:29105"/>
        <label>1</label>
    </ligand>
</feature>
<dbReference type="SUPFAM" id="SSF53187">
    <property type="entry name" value="Zn-dependent exopeptidases"/>
    <property type="match status" value="1"/>
</dbReference>
<dbReference type="GO" id="GO:0016813">
    <property type="term" value="F:hydrolase activity, acting on carbon-nitrogen (but not peptide) bonds, in linear amidines"/>
    <property type="evidence" value="ECO:0007669"/>
    <property type="project" value="InterPro"/>
</dbReference>